<proteinExistence type="predicted"/>
<name>A0A2K2CMM4_BRADI</name>
<evidence type="ECO:0000313" key="1">
    <source>
        <dbReference type="EMBL" id="PNT63284.1"/>
    </source>
</evidence>
<dbReference type="Proteomes" id="UP000008810">
    <property type="component" value="Chromosome 4"/>
</dbReference>
<reference evidence="2" key="3">
    <citation type="submission" date="2018-08" db="UniProtKB">
        <authorList>
            <consortium name="EnsemblPlants"/>
        </authorList>
    </citation>
    <scope>IDENTIFICATION</scope>
    <source>
        <strain evidence="2">cv. Bd21</strain>
    </source>
</reference>
<reference evidence="1 2" key="1">
    <citation type="journal article" date="2010" name="Nature">
        <title>Genome sequencing and analysis of the model grass Brachypodium distachyon.</title>
        <authorList>
            <consortium name="International Brachypodium Initiative"/>
        </authorList>
    </citation>
    <scope>NUCLEOTIDE SEQUENCE [LARGE SCALE GENOMIC DNA]</scope>
    <source>
        <strain evidence="1 2">Bd21</strain>
    </source>
</reference>
<organism evidence="1">
    <name type="scientific">Brachypodium distachyon</name>
    <name type="common">Purple false brome</name>
    <name type="synonym">Trachynia distachya</name>
    <dbReference type="NCBI Taxonomy" id="15368"/>
    <lineage>
        <taxon>Eukaryota</taxon>
        <taxon>Viridiplantae</taxon>
        <taxon>Streptophyta</taxon>
        <taxon>Embryophyta</taxon>
        <taxon>Tracheophyta</taxon>
        <taxon>Spermatophyta</taxon>
        <taxon>Magnoliopsida</taxon>
        <taxon>Liliopsida</taxon>
        <taxon>Poales</taxon>
        <taxon>Poaceae</taxon>
        <taxon>BOP clade</taxon>
        <taxon>Pooideae</taxon>
        <taxon>Stipodae</taxon>
        <taxon>Brachypodieae</taxon>
        <taxon>Brachypodium</taxon>
    </lineage>
</organism>
<dbReference type="Gramene" id="PNT63284">
    <property type="protein sequence ID" value="PNT63284"/>
    <property type="gene ID" value="BRADI_4g13787v3"/>
</dbReference>
<sequence length="98" mass="11173">MNPQALLRLLHALTGTQDEEFEEAMYHNVLTKLRLKSGFHRHRKRAGHLCLLEGELHNLDTTNEPEAPIFDKTPQCITNFFINFAENGSDKKIAAGRT</sequence>
<keyword evidence="3" id="KW-1185">Reference proteome</keyword>
<dbReference type="AlphaFoldDB" id="A0A2K2CMM4"/>
<accession>A0A2K2CMM4</accession>
<gene>
    <name evidence="1" type="ORF">BRADI_4g13787v3</name>
</gene>
<dbReference type="InParanoid" id="A0A2K2CMM4"/>
<reference evidence="1" key="2">
    <citation type="submission" date="2017-06" db="EMBL/GenBank/DDBJ databases">
        <title>WGS assembly of Brachypodium distachyon.</title>
        <authorList>
            <consortium name="The International Brachypodium Initiative"/>
            <person name="Lucas S."/>
            <person name="Harmon-Smith M."/>
            <person name="Lail K."/>
            <person name="Tice H."/>
            <person name="Grimwood J."/>
            <person name="Bruce D."/>
            <person name="Barry K."/>
            <person name="Shu S."/>
            <person name="Lindquist E."/>
            <person name="Wang M."/>
            <person name="Pitluck S."/>
            <person name="Vogel J.P."/>
            <person name="Garvin D.F."/>
            <person name="Mockler T.C."/>
            <person name="Schmutz J."/>
            <person name="Rokhsar D."/>
            <person name="Bevan M.W."/>
        </authorList>
    </citation>
    <scope>NUCLEOTIDE SEQUENCE</scope>
    <source>
        <strain evidence="1">Bd21</strain>
    </source>
</reference>
<evidence type="ECO:0000313" key="2">
    <source>
        <dbReference type="EnsemblPlants" id="PNT63284"/>
    </source>
</evidence>
<evidence type="ECO:0000313" key="3">
    <source>
        <dbReference type="Proteomes" id="UP000008810"/>
    </source>
</evidence>
<protein>
    <submittedName>
        <fullName evidence="1 2">Uncharacterized protein</fullName>
    </submittedName>
</protein>
<dbReference type="ExpressionAtlas" id="A0A2K2CMM4">
    <property type="expression patterns" value="baseline"/>
</dbReference>
<dbReference type="EMBL" id="CM000883">
    <property type="protein sequence ID" value="PNT63284.1"/>
    <property type="molecule type" value="Genomic_DNA"/>
</dbReference>
<dbReference type="EnsemblPlants" id="PNT63284">
    <property type="protein sequence ID" value="PNT63284"/>
    <property type="gene ID" value="BRADI_4g13787v3"/>
</dbReference>